<evidence type="ECO:0000313" key="8">
    <source>
        <dbReference type="Proteomes" id="UP000295632"/>
    </source>
</evidence>
<dbReference type="EMBL" id="SNYJ01000017">
    <property type="protein sequence ID" value="TDQ36556.1"/>
    <property type="molecule type" value="Genomic_DNA"/>
</dbReference>
<feature type="binding site" evidence="5">
    <location>
        <begin position="199"/>
        <end position="206"/>
    </location>
    <ligand>
        <name>ATP</name>
        <dbReference type="ChEBI" id="CHEBI:30616"/>
    </ligand>
</feature>
<dbReference type="GO" id="GO:0005524">
    <property type="term" value="F:ATP binding"/>
    <property type="evidence" value="ECO:0007669"/>
    <property type="project" value="UniProtKB-UniRule"/>
</dbReference>
<dbReference type="GO" id="GO:0016787">
    <property type="term" value="F:hydrolase activity"/>
    <property type="evidence" value="ECO:0007669"/>
    <property type="project" value="UniProtKB-UniRule"/>
</dbReference>
<keyword evidence="8" id="KW-1185">Reference proteome</keyword>
<name>A0A4R6TTW5_9BACI</name>
<evidence type="ECO:0000256" key="2">
    <source>
        <dbReference type="ARBA" id="ARBA00022801"/>
    </source>
</evidence>
<keyword evidence="4 5" id="KW-0067">ATP-binding</keyword>
<evidence type="ECO:0000256" key="1">
    <source>
        <dbReference type="ARBA" id="ARBA00022741"/>
    </source>
</evidence>
<dbReference type="AlphaFoldDB" id="A0A4R6TTW5"/>
<dbReference type="GO" id="GO:0003677">
    <property type="term" value="F:DNA binding"/>
    <property type="evidence" value="ECO:0007669"/>
    <property type="project" value="InterPro"/>
</dbReference>
<dbReference type="GO" id="GO:0000725">
    <property type="term" value="P:recombinational repair"/>
    <property type="evidence" value="ECO:0007669"/>
    <property type="project" value="TreeGrafter"/>
</dbReference>
<proteinExistence type="predicted"/>
<evidence type="ECO:0000313" key="7">
    <source>
        <dbReference type="EMBL" id="TDQ36556.1"/>
    </source>
</evidence>
<dbReference type="SUPFAM" id="SSF52540">
    <property type="entry name" value="P-loop containing nucleoside triphosphate hydrolases"/>
    <property type="match status" value="1"/>
</dbReference>
<dbReference type="InterPro" id="IPR000212">
    <property type="entry name" value="DNA_helicase_UvrD/REP"/>
</dbReference>
<dbReference type="InterPro" id="IPR027785">
    <property type="entry name" value="UvrD-like_helicase_C"/>
</dbReference>
<evidence type="ECO:0000259" key="6">
    <source>
        <dbReference type="PROSITE" id="PS51198"/>
    </source>
</evidence>
<gene>
    <name evidence="7" type="ORF">EV213_11720</name>
</gene>
<evidence type="ECO:0000256" key="3">
    <source>
        <dbReference type="ARBA" id="ARBA00022806"/>
    </source>
</evidence>
<dbReference type="RefSeq" id="WP_133581598.1">
    <property type="nucleotide sequence ID" value="NZ_SNYJ01000017.1"/>
</dbReference>
<protein>
    <submittedName>
        <fullName evidence="7">DNA helicase-2/ATP-dependent DNA helicase PcrA</fullName>
    </submittedName>
</protein>
<sequence length="677" mass="76855">MTHQEEREYLGHTLTYIQQKKTELVSIPNYTGEDITKLAIEDHRVRTIAALRRAAEEPYFGRIDFTEENGTDKAYYIGKSGIENDKGGDPLVIDWRAPVASLFYGFSGGEELAYYVAPEGIIEGEIQLKRNIVIRQADIQRIVDTFVRGETSSSGGDEFLLYRLGEHKDDRLRDIVSTIQAEQNDIIRKEKNRPLFIQGVAGSGKTTVALHRLAFLLYEYREQLNAKRMIIFAPNAMFLNYISNVLPELGVGDIQQSTFIDWALSQMDVSFPLENEAERLMNVFETSSDEKNEASTLGSLATYKSIDAFATTHAQVSLQQLFDAGEGRHLTVEELANWTVDDGMPLARRKERFLQRVKHWIDEQAKWMDPPQARDFKKTAKQKLRTYSKHWPSTDPLSVYLYYLKEHAPTEWIRISETKTLTRADIAPLLHLHYRLHGIPKEHRFDHTVIDEAQDCSPYQLAVLNEVTRRKSFTVLGDLAQGIYGEEGVQSWSALEEVFGDTDTTLSVMQRSYRSTFEIITFANQFLKQMPGIETLAEPVFRSGNAVEVIKVKAAETFKVLAEWISTMQTKQAETLVILTRSSSEAKVIHQILHQAGQTTTLVSAEDTSYEGGISIMPVYLAKGLEFDAVLMWNVSQANYPEDARHAKLMYVGCTRALHELTLLYDGTPSPLLIESL</sequence>
<dbReference type="InterPro" id="IPR014016">
    <property type="entry name" value="UvrD-like_ATP-bd"/>
</dbReference>
<dbReference type="GO" id="GO:0005829">
    <property type="term" value="C:cytosol"/>
    <property type="evidence" value="ECO:0007669"/>
    <property type="project" value="TreeGrafter"/>
</dbReference>
<reference evidence="7 8" key="1">
    <citation type="submission" date="2019-03" db="EMBL/GenBank/DDBJ databases">
        <title>Genomic Encyclopedia of Type Strains, Phase IV (KMG-IV): sequencing the most valuable type-strain genomes for metagenomic binning, comparative biology and taxonomic classification.</title>
        <authorList>
            <person name="Goeker M."/>
        </authorList>
    </citation>
    <scope>NUCLEOTIDE SEQUENCE [LARGE SCALE GENOMIC DNA]</scope>
    <source>
        <strain evidence="7 8">DSM 28697</strain>
    </source>
</reference>
<dbReference type="PANTHER" id="PTHR11070">
    <property type="entry name" value="UVRD / RECB / PCRA DNA HELICASE FAMILY MEMBER"/>
    <property type="match status" value="1"/>
</dbReference>
<dbReference type="Gene3D" id="3.40.50.300">
    <property type="entry name" value="P-loop containing nucleotide triphosphate hydrolases"/>
    <property type="match status" value="2"/>
</dbReference>
<dbReference type="Pfam" id="PF00580">
    <property type="entry name" value="UvrD-helicase"/>
    <property type="match status" value="1"/>
</dbReference>
<dbReference type="PROSITE" id="PS51198">
    <property type="entry name" value="UVRD_HELICASE_ATP_BIND"/>
    <property type="match status" value="1"/>
</dbReference>
<evidence type="ECO:0000256" key="5">
    <source>
        <dbReference type="PROSITE-ProRule" id="PRU00560"/>
    </source>
</evidence>
<dbReference type="OrthoDB" id="9787585at2"/>
<dbReference type="InterPro" id="IPR027417">
    <property type="entry name" value="P-loop_NTPase"/>
</dbReference>
<evidence type="ECO:0000256" key="4">
    <source>
        <dbReference type="ARBA" id="ARBA00022840"/>
    </source>
</evidence>
<dbReference type="Pfam" id="PF13538">
    <property type="entry name" value="UvrD_C_2"/>
    <property type="match status" value="1"/>
</dbReference>
<keyword evidence="3 5" id="KW-0347">Helicase</keyword>
<keyword evidence="1 5" id="KW-0547">Nucleotide-binding</keyword>
<accession>A0A4R6TTW5</accession>
<keyword evidence="2 5" id="KW-0378">Hydrolase</keyword>
<comment type="caution">
    <text evidence="7">The sequence shown here is derived from an EMBL/GenBank/DDBJ whole genome shotgun (WGS) entry which is preliminary data.</text>
</comment>
<organism evidence="7 8">
    <name type="scientific">Aureibacillus halotolerans</name>
    <dbReference type="NCBI Taxonomy" id="1508390"/>
    <lineage>
        <taxon>Bacteria</taxon>
        <taxon>Bacillati</taxon>
        <taxon>Bacillota</taxon>
        <taxon>Bacilli</taxon>
        <taxon>Bacillales</taxon>
        <taxon>Bacillaceae</taxon>
        <taxon>Aureibacillus</taxon>
    </lineage>
</organism>
<dbReference type="PANTHER" id="PTHR11070:SF17">
    <property type="entry name" value="DNA HELICASE IV"/>
    <property type="match status" value="1"/>
</dbReference>
<feature type="domain" description="UvrD-like helicase ATP-binding" evidence="6">
    <location>
        <begin position="178"/>
        <end position="516"/>
    </location>
</feature>
<dbReference type="Proteomes" id="UP000295632">
    <property type="component" value="Unassembled WGS sequence"/>
</dbReference>
<dbReference type="GO" id="GO:0043138">
    <property type="term" value="F:3'-5' DNA helicase activity"/>
    <property type="evidence" value="ECO:0007669"/>
    <property type="project" value="TreeGrafter"/>
</dbReference>